<feature type="transmembrane region" description="Helical" evidence="10">
    <location>
        <begin position="125"/>
        <end position="146"/>
    </location>
</feature>
<evidence type="ECO:0000259" key="11">
    <source>
        <dbReference type="PROSITE" id="PS50192"/>
    </source>
</evidence>
<dbReference type="AlphaFoldDB" id="A0A0V1PV90"/>
<dbReference type="GeneID" id="26841050"/>
<dbReference type="Proteomes" id="UP000054251">
    <property type="component" value="Unassembled WGS sequence"/>
</dbReference>
<evidence type="ECO:0000313" key="12">
    <source>
        <dbReference type="EMBL" id="KSA00201.1"/>
    </source>
</evidence>
<feature type="compositionally biased region" description="Polar residues" evidence="9">
    <location>
        <begin position="1"/>
        <end position="10"/>
    </location>
</feature>
<keyword evidence="5 10" id="KW-1133">Transmembrane helix</keyword>
<evidence type="ECO:0000256" key="2">
    <source>
        <dbReference type="ARBA" id="ARBA00022448"/>
    </source>
</evidence>
<dbReference type="GO" id="GO:0000139">
    <property type="term" value="C:Golgi membrane"/>
    <property type="evidence" value="ECO:0007669"/>
    <property type="project" value="UniProtKB-SubCell"/>
</dbReference>
<dbReference type="SUPFAM" id="SSF58038">
    <property type="entry name" value="SNARE fusion complex"/>
    <property type="match status" value="1"/>
</dbReference>
<sequence length="147" mass="16840">MSSRYSNNGGAHQRDLRTQLFATPQRSPANNTPLSRSDSPYDKAPAASAKYNESYLLSLESQNNDEVDTMSQKVNLLKNLGVKMGTEINKSIKLNDDITNSMEKGKITLKNTWNKMIVMSQRAGISWRMWLLVFGVITIWFFWVWLF</sequence>
<dbReference type="EMBL" id="LMYN01000098">
    <property type="protein sequence ID" value="KSA00201.1"/>
    <property type="molecule type" value="Genomic_DNA"/>
</dbReference>
<keyword evidence="2" id="KW-0813">Transport</keyword>
<comment type="caution">
    <text evidence="12">The sequence shown here is derived from an EMBL/GenBank/DDBJ whole genome shotgun (WGS) entry which is preliminary data.</text>
</comment>
<evidence type="ECO:0000256" key="7">
    <source>
        <dbReference type="ARBA" id="ARBA00023136"/>
    </source>
</evidence>
<organism evidence="12 13">
    <name type="scientific">Debaryomyces fabryi</name>
    <dbReference type="NCBI Taxonomy" id="58627"/>
    <lineage>
        <taxon>Eukaryota</taxon>
        <taxon>Fungi</taxon>
        <taxon>Dikarya</taxon>
        <taxon>Ascomycota</taxon>
        <taxon>Saccharomycotina</taxon>
        <taxon>Pichiomycetes</taxon>
        <taxon>Debaryomycetaceae</taxon>
        <taxon>Debaryomyces</taxon>
    </lineage>
</organism>
<dbReference type="PANTHER" id="PTHR12791">
    <property type="entry name" value="GOLGI SNARE BET1-RELATED"/>
    <property type="match status" value="1"/>
</dbReference>
<keyword evidence="13" id="KW-1185">Reference proteome</keyword>
<keyword evidence="7 10" id="KW-0472">Membrane</keyword>
<proteinExistence type="predicted"/>
<evidence type="ECO:0000256" key="9">
    <source>
        <dbReference type="SAM" id="MobiDB-lite"/>
    </source>
</evidence>
<evidence type="ECO:0000313" key="13">
    <source>
        <dbReference type="Proteomes" id="UP000054251"/>
    </source>
</evidence>
<dbReference type="Gene3D" id="1.20.5.110">
    <property type="match status" value="1"/>
</dbReference>
<keyword evidence="4" id="KW-0653">Protein transport</keyword>
<evidence type="ECO:0000256" key="10">
    <source>
        <dbReference type="SAM" id="Phobius"/>
    </source>
</evidence>
<evidence type="ECO:0000256" key="6">
    <source>
        <dbReference type="ARBA" id="ARBA00023034"/>
    </source>
</evidence>
<gene>
    <name evidence="12" type="ORF">AC631_04041</name>
</gene>
<comment type="subcellular location">
    <subcellularLocation>
        <location evidence="8">Endomembrane system</location>
        <topology evidence="8">Single-pass type IV membrane protein</topology>
    </subcellularLocation>
    <subcellularLocation>
        <location evidence="1">Golgi apparatus membrane</location>
    </subcellularLocation>
</comment>
<feature type="compositionally biased region" description="Polar residues" evidence="9">
    <location>
        <begin position="20"/>
        <end position="38"/>
    </location>
</feature>
<name>A0A0V1PV90_9ASCO</name>
<evidence type="ECO:0000256" key="3">
    <source>
        <dbReference type="ARBA" id="ARBA00022692"/>
    </source>
</evidence>
<protein>
    <recommendedName>
        <fullName evidence="11">t-SNARE coiled-coil homology domain-containing protein</fullName>
    </recommendedName>
</protein>
<dbReference type="InterPro" id="IPR039899">
    <property type="entry name" value="BET1_SNARE"/>
</dbReference>
<accession>A0A0V1PV90</accession>
<dbReference type="RefSeq" id="XP_015466303.1">
    <property type="nucleotide sequence ID" value="XM_015612870.1"/>
</dbReference>
<dbReference type="InterPro" id="IPR000727">
    <property type="entry name" value="T_SNARE_dom"/>
</dbReference>
<reference evidence="12 13" key="1">
    <citation type="submission" date="2015-11" db="EMBL/GenBank/DDBJ databases">
        <title>The genome of Debaryomyces fabryi.</title>
        <authorList>
            <person name="Tafer H."/>
            <person name="Lopandic K."/>
        </authorList>
    </citation>
    <scope>NUCLEOTIDE SEQUENCE [LARGE SCALE GENOMIC DNA]</scope>
    <source>
        <strain evidence="12 13">CBS 789</strain>
    </source>
</reference>
<evidence type="ECO:0000256" key="5">
    <source>
        <dbReference type="ARBA" id="ARBA00022989"/>
    </source>
</evidence>
<keyword evidence="3 10" id="KW-0812">Transmembrane</keyword>
<evidence type="ECO:0000256" key="4">
    <source>
        <dbReference type="ARBA" id="ARBA00022927"/>
    </source>
</evidence>
<keyword evidence="6" id="KW-0333">Golgi apparatus</keyword>
<evidence type="ECO:0000256" key="1">
    <source>
        <dbReference type="ARBA" id="ARBA00004394"/>
    </source>
</evidence>
<dbReference type="PROSITE" id="PS50192">
    <property type="entry name" value="T_SNARE"/>
    <property type="match status" value="1"/>
</dbReference>
<dbReference type="OrthoDB" id="261831at2759"/>
<feature type="domain" description="T-SNARE coiled-coil homology" evidence="11">
    <location>
        <begin position="57"/>
        <end position="119"/>
    </location>
</feature>
<feature type="region of interest" description="Disordered" evidence="9">
    <location>
        <begin position="1"/>
        <end position="47"/>
    </location>
</feature>
<evidence type="ECO:0000256" key="8">
    <source>
        <dbReference type="ARBA" id="ARBA00046280"/>
    </source>
</evidence>
<dbReference type="CDD" id="cd15853">
    <property type="entry name" value="SNARE_Bet1"/>
    <property type="match status" value="1"/>
</dbReference>
<dbReference type="GO" id="GO:0015031">
    <property type="term" value="P:protein transport"/>
    <property type="evidence" value="ECO:0007669"/>
    <property type="project" value="UniProtKB-KW"/>
</dbReference>